<evidence type="ECO:0000313" key="3">
    <source>
        <dbReference type="Proteomes" id="UP000824890"/>
    </source>
</evidence>
<dbReference type="InterPro" id="IPR015915">
    <property type="entry name" value="Kelch-typ_b-propeller"/>
</dbReference>
<evidence type="ECO:0000313" key="2">
    <source>
        <dbReference type="EMBL" id="KAH0906535.1"/>
    </source>
</evidence>
<dbReference type="InterPro" id="IPR001810">
    <property type="entry name" value="F-box_dom"/>
</dbReference>
<keyword evidence="3" id="KW-1185">Reference proteome</keyword>
<comment type="caution">
    <text evidence="2">The sequence shown here is derived from an EMBL/GenBank/DDBJ whole genome shotgun (WGS) entry which is preliminary data.</text>
</comment>
<feature type="domain" description="F-box" evidence="1">
    <location>
        <begin position="234"/>
        <end position="280"/>
    </location>
</feature>
<gene>
    <name evidence="2" type="ORF">HID58_038362</name>
</gene>
<name>A0ABQ8BQJ8_BRANA</name>
<dbReference type="SUPFAM" id="SSF117281">
    <property type="entry name" value="Kelch motif"/>
    <property type="match status" value="2"/>
</dbReference>
<dbReference type="PROSITE" id="PS50181">
    <property type="entry name" value="FBOX"/>
    <property type="match status" value="1"/>
</dbReference>
<organism evidence="2 3">
    <name type="scientific">Brassica napus</name>
    <name type="common">Rape</name>
    <dbReference type="NCBI Taxonomy" id="3708"/>
    <lineage>
        <taxon>Eukaryota</taxon>
        <taxon>Viridiplantae</taxon>
        <taxon>Streptophyta</taxon>
        <taxon>Embryophyta</taxon>
        <taxon>Tracheophyta</taxon>
        <taxon>Spermatophyta</taxon>
        <taxon>Magnoliopsida</taxon>
        <taxon>eudicotyledons</taxon>
        <taxon>Gunneridae</taxon>
        <taxon>Pentapetalae</taxon>
        <taxon>rosids</taxon>
        <taxon>malvids</taxon>
        <taxon>Brassicales</taxon>
        <taxon>Brassicaceae</taxon>
        <taxon>Brassiceae</taxon>
        <taxon>Brassica</taxon>
    </lineage>
</organism>
<dbReference type="SMART" id="SM00612">
    <property type="entry name" value="Kelch"/>
    <property type="match status" value="2"/>
</dbReference>
<proteinExistence type="predicted"/>
<accession>A0ABQ8BQJ8</accession>
<sequence>MSYRGSFVPVGSKTYVFNDLEALSIDCTSHTVQAISDMPQRMPSKVANVIDRKVYLIGNSFCRYADEIGSWEAWWKAVMVFDTETQTWEPVMIKHDLRFGALWADTVVMEDKLCMKDFRNQHSLVYEPKESMWEVNEMLNSEEWQGACVVDDVLYYHDRSGKVLRAFDPKQSYGDCPIQVVQSSEVRRQGGEFWGMMESCDVVVEDGLLFDMTCLCSMSNSEEQPRAKKTKREAFPLSCLPDDLVLNCLARVSRPDLAALSMVSKRYHSLVASPDLYKIRSLIGRTETYVYVCLRIPTPVPSVRWYILRRRKTLDASDLIPIPSLPSQPLEASSVVVLDCSIYVIGGLIEGEQRTSDVWRLDCRTHVWHPVPCMGVARAYGAAGVVDGKIYVFGGCDVDDNYGEVFDPKTQTWNPLPPMPKRKKHIHSSMVRDQKVYALDDKERTFYYSPREGKWGTGNRGQLVGYRRDWCMVDNLLFCLSKNGVILWCEPGELDLRETERVMKVEAVRGFTYRSLYQKLFLSRLVHYGDQIIDRWEEKWIMDGRPPLKIPKRWKKFRFERLRPGARMCSSGGKIVLFWDEISLEGGYLHHIWWAEISLERLQGGEIWGYIERSNILMPVEPVKAHKKVLHSVSVTL</sequence>
<reference evidence="2 3" key="1">
    <citation type="submission" date="2021-05" db="EMBL/GenBank/DDBJ databases">
        <title>Genome Assembly of Synthetic Allotetraploid Brassica napus Reveals Homoeologous Exchanges between Subgenomes.</title>
        <authorList>
            <person name="Davis J.T."/>
        </authorList>
    </citation>
    <scope>NUCLEOTIDE SEQUENCE [LARGE SCALE GENOMIC DNA]</scope>
    <source>
        <strain evidence="3">cv. Da-Ae</strain>
        <tissue evidence="2">Seedling</tissue>
    </source>
</reference>
<protein>
    <recommendedName>
        <fullName evidence="1">F-box domain-containing protein</fullName>
    </recommendedName>
</protein>
<dbReference type="PANTHER" id="PTHR24414:SF178">
    <property type="entry name" value="F-BOX DOMAIN-CONTAINING PROTEIN"/>
    <property type="match status" value="1"/>
</dbReference>
<dbReference type="Pfam" id="PF00646">
    <property type="entry name" value="F-box"/>
    <property type="match status" value="1"/>
</dbReference>
<dbReference type="Gene3D" id="2.120.10.80">
    <property type="entry name" value="Kelch-type beta propeller"/>
    <property type="match status" value="2"/>
</dbReference>
<evidence type="ECO:0000259" key="1">
    <source>
        <dbReference type="PROSITE" id="PS50181"/>
    </source>
</evidence>
<dbReference type="PANTHER" id="PTHR24414">
    <property type="entry name" value="F-BOX/KELCH-REPEAT PROTEIN SKIP4"/>
    <property type="match status" value="1"/>
</dbReference>
<dbReference type="Pfam" id="PF25210">
    <property type="entry name" value="Kelch_FKB95"/>
    <property type="match status" value="2"/>
</dbReference>
<dbReference type="InterPro" id="IPR006652">
    <property type="entry name" value="Kelch_1"/>
</dbReference>
<dbReference type="CDD" id="cd22152">
    <property type="entry name" value="F-box_AtAFR-like"/>
    <property type="match status" value="1"/>
</dbReference>
<dbReference type="SMART" id="SM00256">
    <property type="entry name" value="FBOX"/>
    <property type="match status" value="1"/>
</dbReference>
<dbReference type="InterPro" id="IPR057499">
    <property type="entry name" value="Kelch_FKB95"/>
</dbReference>
<dbReference type="Gene3D" id="1.20.1280.50">
    <property type="match status" value="1"/>
</dbReference>
<dbReference type="EMBL" id="JAGKQM010000010">
    <property type="protein sequence ID" value="KAH0906535.1"/>
    <property type="molecule type" value="Genomic_DNA"/>
</dbReference>
<dbReference type="Proteomes" id="UP000824890">
    <property type="component" value="Unassembled WGS sequence"/>
</dbReference>
<dbReference type="SUPFAM" id="SSF81383">
    <property type="entry name" value="F-box domain"/>
    <property type="match status" value="1"/>
</dbReference>
<dbReference type="InterPro" id="IPR036047">
    <property type="entry name" value="F-box-like_dom_sf"/>
</dbReference>
<dbReference type="InterPro" id="IPR050354">
    <property type="entry name" value="F-box/kelch-repeat_ARATH"/>
</dbReference>